<dbReference type="OrthoDB" id="1231908at2"/>
<name>A0A1H8A3C1_9FLAO</name>
<dbReference type="EMBL" id="FOBV01000005">
    <property type="protein sequence ID" value="SEM65091.1"/>
    <property type="molecule type" value="Genomic_DNA"/>
</dbReference>
<dbReference type="RefSeq" id="WP_143052691.1">
    <property type="nucleotide sequence ID" value="NZ_FOBV01000005.1"/>
</dbReference>
<dbReference type="AlphaFoldDB" id="A0A1H8A3C1"/>
<reference evidence="2" key="1">
    <citation type="submission" date="2016-10" db="EMBL/GenBank/DDBJ databases">
        <authorList>
            <person name="Varghese N."/>
            <person name="Submissions S."/>
        </authorList>
    </citation>
    <scope>NUCLEOTIDE SEQUENCE [LARGE SCALE GENOMIC DNA]</scope>
    <source>
        <strain evidence="2">DSM 17453</strain>
    </source>
</reference>
<dbReference type="STRING" id="295069.SAMN05421856_10575"/>
<gene>
    <name evidence="1" type="ORF">SAMN05421856_10575</name>
</gene>
<evidence type="ECO:0000313" key="2">
    <source>
        <dbReference type="Proteomes" id="UP000199450"/>
    </source>
</evidence>
<protein>
    <submittedName>
        <fullName evidence="1">Uncharacterized protein</fullName>
    </submittedName>
</protein>
<evidence type="ECO:0000313" key="1">
    <source>
        <dbReference type="EMBL" id="SEM65091.1"/>
    </source>
</evidence>
<organism evidence="1 2">
    <name type="scientific">Chryseobacterium taichungense</name>
    <dbReference type="NCBI Taxonomy" id="295069"/>
    <lineage>
        <taxon>Bacteria</taxon>
        <taxon>Pseudomonadati</taxon>
        <taxon>Bacteroidota</taxon>
        <taxon>Flavobacteriia</taxon>
        <taxon>Flavobacteriales</taxon>
        <taxon>Weeksellaceae</taxon>
        <taxon>Chryseobacterium group</taxon>
        <taxon>Chryseobacterium</taxon>
    </lineage>
</organism>
<dbReference type="Proteomes" id="UP000199450">
    <property type="component" value="Unassembled WGS sequence"/>
</dbReference>
<accession>A0A1H8A3C1</accession>
<proteinExistence type="predicted"/>
<keyword evidence="2" id="KW-1185">Reference proteome</keyword>
<sequence>MKNCNQSLSTIQNEFLQGILKQLINEHYIIREILFNTVITSKHKYLIICMEYTADMEVLRKQPWVEKAFKEYQVKVFFFYTTRLKQQLSLGQPLFELYFKSSTVVYRNEIYKEPIYQQQDWKKFKKKFNTYENGFYHDHDLLLSQVNSFMSENSSLSVVLAFEKLLAYDLEYLENLHLGTSSDKKDLNKRIKALSLHIPEIQKIFVTQHSDSYYLLSLCEEVKKGSTEDDTIYIDEMYQAFTIAEKSLYGLIQERFEKLKKLIKSSIPEQDEFEISLDSDKKDEILEKAVKIITDNKEIEEIYIYNKFIYGEITTYYLLLIGYNVSNDFLRNIRYKIRSKTTKKYDFVIIAHDRQWIQKKLFIHQGFFEKIIQIKNKIYESNPFHPEPHWEYPHDGSFGFYQTLKSFYGITDKCARQITQIIESVDKNHQGLPYLFSLFFLSFCKTYIFAKLFYEPHYLPSHFLWKLCLYANPELKKVEYQFDEFRLKFFTFLDHNRTLHHRADIFEKGDLDTIKSITVTLMNELRLLENLKSVSYSNESVE</sequence>